<dbReference type="EMBL" id="CP036275">
    <property type="protein sequence ID" value="QDU37282.1"/>
    <property type="molecule type" value="Genomic_DNA"/>
</dbReference>
<accession>A0A517Z466</accession>
<dbReference type="SUPFAM" id="SSF50998">
    <property type="entry name" value="Quinoprotein alcohol dehydrogenase-like"/>
    <property type="match status" value="2"/>
</dbReference>
<reference evidence="3 4" key="1">
    <citation type="submission" date="2019-02" db="EMBL/GenBank/DDBJ databases">
        <title>Deep-cultivation of Planctomycetes and their phenomic and genomic characterization uncovers novel biology.</title>
        <authorList>
            <person name="Wiegand S."/>
            <person name="Jogler M."/>
            <person name="Boedeker C."/>
            <person name="Pinto D."/>
            <person name="Vollmers J."/>
            <person name="Rivas-Marin E."/>
            <person name="Kohn T."/>
            <person name="Peeters S.H."/>
            <person name="Heuer A."/>
            <person name="Rast P."/>
            <person name="Oberbeckmann S."/>
            <person name="Bunk B."/>
            <person name="Jeske O."/>
            <person name="Meyerdierks A."/>
            <person name="Storesund J.E."/>
            <person name="Kallscheuer N."/>
            <person name="Luecker S."/>
            <person name="Lage O.M."/>
            <person name="Pohl T."/>
            <person name="Merkel B.J."/>
            <person name="Hornburger P."/>
            <person name="Mueller R.-W."/>
            <person name="Bruemmer F."/>
            <person name="Labrenz M."/>
            <person name="Spormann A.M."/>
            <person name="Op den Camp H."/>
            <person name="Overmann J."/>
            <person name="Amann R."/>
            <person name="Jetten M.S.M."/>
            <person name="Mascher T."/>
            <person name="Medema M.H."/>
            <person name="Devos D.P."/>
            <person name="Kaster A.-K."/>
            <person name="Ovreas L."/>
            <person name="Rohde M."/>
            <person name="Galperin M.Y."/>
            <person name="Jogler C."/>
        </authorList>
    </citation>
    <scope>NUCLEOTIDE SEQUENCE [LARGE SCALE GENOMIC DNA]</scope>
    <source>
        <strain evidence="3 4">Mal4</strain>
    </source>
</reference>
<evidence type="ECO:0000313" key="3">
    <source>
        <dbReference type="EMBL" id="QDU37282.1"/>
    </source>
</evidence>
<gene>
    <name evidence="3" type="ORF">Mal4_15920</name>
</gene>
<keyword evidence="4" id="KW-1185">Reference proteome</keyword>
<dbReference type="InterPro" id="IPR015943">
    <property type="entry name" value="WD40/YVTN_repeat-like_dom_sf"/>
</dbReference>
<evidence type="ECO:0000313" key="4">
    <source>
        <dbReference type="Proteomes" id="UP000320496"/>
    </source>
</evidence>
<proteinExistence type="predicted"/>
<dbReference type="PANTHER" id="PTHR34512">
    <property type="entry name" value="CELL SURFACE PROTEIN"/>
    <property type="match status" value="1"/>
</dbReference>
<dbReference type="InterPro" id="IPR011047">
    <property type="entry name" value="Quinoprotein_ADH-like_sf"/>
</dbReference>
<dbReference type="Proteomes" id="UP000320496">
    <property type="component" value="Chromosome"/>
</dbReference>
<feature type="chain" id="PRO_5022015622" evidence="1">
    <location>
        <begin position="33"/>
        <end position="1472"/>
    </location>
</feature>
<dbReference type="Pfam" id="PF13360">
    <property type="entry name" value="PQQ_2"/>
    <property type="match status" value="3"/>
</dbReference>
<dbReference type="InterPro" id="IPR018391">
    <property type="entry name" value="PQQ_b-propeller_rpt"/>
</dbReference>
<protein>
    <submittedName>
        <fullName evidence="3">Outer membrane biogenesis protein BamB</fullName>
    </submittedName>
</protein>
<dbReference type="Gene3D" id="2.130.10.10">
    <property type="entry name" value="YVTN repeat-like/Quinoprotein amine dehydrogenase"/>
    <property type="match status" value="3"/>
</dbReference>
<feature type="domain" description="Pyrrolo-quinoline quinone repeat" evidence="2">
    <location>
        <begin position="276"/>
        <end position="491"/>
    </location>
</feature>
<evidence type="ECO:0000259" key="2">
    <source>
        <dbReference type="Pfam" id="PF13360"/>
    </source>
</evidence>
<dbReference type="SMART" id="SM00564">
    <property type="entry name" value="PQQ"/>
    <property type="match status" value="6"/>
</dbReference>
<dbReference type="KEGG" id="mri:Mal4_15920"/>
<evidence type="ECO:0000256" key="1">
    <source>
        <dbReference type="SAM" id="SignalP"/>
    </source>
</evidence>
<feature type="domain" description="Pyrrolo-quinoline quinone repeat" evidence="2">
    <location>
        <begin position="1161"/>
        <end position="1426"/>
    </location>
</feature>
<organism evidence="3 4">
    <name type="scientific">Maioricimonas rarisocia</name>
    <dbReference type="NCBI Taxonomy" id="2528026"/>
    <lineage>
        <taxon>Bacteria</taxon>
        <taxon>Pseudomonadati</taxon>
        <taxon>Planctomycetota</taxon>
        <taxon>Planctomycetia</taxon>
        <taxon>Planctomycetales</taxon>
        <taxon>Planctomycetaceae</taxon>
        <taxon>Maioricimonas</taxon>
    </lineage>
</organism>
<name>A0A517Z466_9PLAN</name>
<sequence precursor="true">MLLPAANRFRSCLWLALNTALLALCLTIPAVADDDSADEGNLSRSMSIVRDRAAEQQFALAQEKLRQRQFADAVALAQELLEEPSQGMLADGERLLGRTAAAHEILSALRKLSPDIYRRYASATAGRQLQAARAQMSSEALRNVFRTYPFTDAGRDALLELLLLALDKGHREEATRLGRLARQMTPGNATAQSAIDRWLQSTGEPAPRAATAETLAIEQLPTAVTAWQVDTEISAEAADVIADLLAELDAHGVLPAAHFQPLAVDSHGLFRTWNAVIAIDVETGEEVWRVPLESTVSRLVRRAGDLSSRIRRTQVLPILIRRLLGDTLYNRITTDGTCVFALEPVVAADNAAEARSAEDDAATVFQNQLTALKITDGEIAWTRSTLPLPEEQGDAEPKGRPVYFLGPPLGTGTTLYGVAESEGTLHAFALDSNDGGPQWTVKIGSSNVPFSEDYVRHATACTPVIADNLLICPTGAGALVAVDLLHHEVRWAFRYGRDDVPPGRHEIPLLQQQSAELHAMAGWRTGSLHAGNGTVVLASPEVNQLFVLDSQSGRLIWSLPRGNAAWIAGIDAERLIVVRSDGVTGHSLDDGSLLWRARTPRPIGTGVLHNGTYVMPACGQRTCAIALDDGGVTCTFPRNPAPRVLNEEALTDDPAEPAAALLQVDGRWMLQRVEGITGHTPLSRQIADPLSPADELAPQVADLIEAGKFKEAIELAETGVGDGRLDQDVLVAALKSAVRFDAEQRSQRIERWRELAGSSGAVLQSELARFDEAVDQRSIQTALETGFQLLRQQTVPLSVIEVSGERSVEGKLPLQPSAEFWYVRNVQNGNLTRLDRYVAGRLLSLRPEENPQEFDSLLQSHLENVREQEPWTLARTIAHEFVSHEAGQRMLLELEPRWTGVADFLLSELPLLGQAERESNLLAGETLKKIAAFYGDRNDWSQAAESYRRLNRLFPELPLFAGQTASQFLETDAGPGLQNALQETDPWPVHPPRITERNWPAGNVYFVPVDVKGDRGNPLDRLNVAVDRMGQVVRFSGAGFRRPWAVDLPRSNQPWRADPELRRGWARGHLLVLQVGSELFGITPFDANGEPYARIVWPAAGETIDTRNDGSLLLQTYAAVHSPPVVGIRAATTERVDPFGRKLGDVGPVRFGYFCHRQQGHLVARSTWSGQVLWRLPDLPASVRCFGDEQHIVLLDTSSNEVRVLSTLDGTVIDQRQWRPDTEGILLSDGNRILVQSPPPAPSAATADDEIDVTLTLHDLVSGESLWSRTDPPGAIPFRIDMQWLGILHRSGEVHLLELATGVVRSTSTIELPQEFDSIFTLHDANQFFVMTSAPVEDRRLLSAAQIQRGFRRPPVNGFLHAFDRRTAAHQWSKPFENLVLPLDQPRDVPLIISNDSLNPHDDGKAGAPTGRLQCFDKQTGERIWDTMGTMPQLYFMIERDEASGWVELRMSRTIVRFDFSQPEPPADDRTD</sequence>
<dbReference type="InterPro" id="IPR002372">
    <property type="entry name" value="PQQ_rpt_dom"/>
</dbReference>
<feature type="signal peptide" evidence="1">
    <location>
        <begin position="1"/>
        <end position="32"/>
    </location>
</feature>
<keyword evidence="1" id="KW-0732">Signal</keyword>
<feature type="domain" description="Pyrrolo-quinoline quinone repeat" evidence="2">
    <location>
        <begin position="525"/>
        <end position="646"/>
    </location>
</feature>
<dbReference type="PANTHER" id="PTHR34512:SF30">
    <property type="entry name" value="OUTER MEMBRANE PROTEIN ASSEMBLY FACTOR BAMB"/>
    <property type="match status" value="1"/>
</dbReference>